<sequence>MGAMKLCFLIFCFSLALLGVSPVKRLNNIDDLANINYGKSVPRHGLQLLFWFAQQVNIDQNNNQILLNFCPNSGAYGFRRFGNREGILDGSEHGQYNYEVGNLNSGRYPAAAALPAYVQMHYNNNNLPERNMDRLIVSLDETTTNRIRNVFITAHNQGRNDFNSVDTYEIAPALLSQIRQTYPCTNNEQENEERCSQFLNMIRYNSCRSNSRMKRSPYSQYPTRDRKTYFPIFDSSGALDTSVSLNAGLQPRLRLYTSNLNYHFGTPDFWYGQEFDGANRVIPIRIKGVDAGLQLYTEYGKACARLYIEKTFSNWKDVLYYSWVGFYKSSKHKNNDYYTFQYAVNFALIDNTTTENTDIYQYSSSLPIAPGVQIRFLLDKKYDKVLAQTTPWESNEKVTSICNKGNLQPDPSSPWSFPEFFYEPEYYDANNVIPIKIGWYDAGLQLFTKDGKACARLYIKKTFTDWKDIFWNSWVGFYTSSQDKNSDYYKYQYAVNFEKMEGGTKNFDIYQYKSKLTIAPGVQIRFLMDKGYDNNLVQTEHWKSG</sequence>
<dbReference type="PANTHER" id="PTHR38706:SF2">
    <property type="match status" value="1"/>
</dbReference>
<organism evidence="2 3">
    <name type="scientific">Cyprinus carpio</name>
    <name type="common">Common carp</name>
    <dbReference type="NCBI Taxonomy" id="7962"/>
    <lineage>
        <taxon>Eukaryota</taxon>
        <taxon>Metazoa</taxon>
        <taxon>Chordata</taxon>
        <taxon>Craniata</taxon>
        <taxon>Vertebrata</taxon>
        <taxon>Euteleostomi</taxon>
        <taxon>Actinopterygii</taxon>
        <taxon>Neopterygii</taxon>
        <taxon>Teleostei</taxon>
        <taxon>Ostariophysi</taxon>
        <taxon>Cypriniformes</taxon>
        <taxon>Cyprinidae</taxon>
        <taxon>Cyprininae</taxon>
        <taxon>Cyprinus</taxon>
    </lineage>
</organism>
<proteinExistence type="predicted"/>
<evidence type="ECO:0000313" key="2">
    <source>
        <dbReference type="Ensembl" id="ENSCCRP00015093769.1"/>
    </source>
</evidence>
<keyword evidence="1" id="KW-0732">Signal</keyword>
<feature type="signal peptide" evidence="1">
    <location>
        <begin position="1"/>
        <end position="22"/>
    </location>
</feature>
<name>A0A8C1ZQB8_CYPCA</name>
<feature type="chain" id="PRO_5034266306" evidence="1">
    <location>
        <begin position="23"/>
        <end position="545"/>
    </location>
</feature>
<dbReference type="AlphaFoldDB" id="A0A8C1ZQB8"/>
<evidence type="ECO:0000256" key="1">
    <source>
        <dbReference type="SAM" id="SignalP"/>
    </source>
</evidence>
<dbReference type="PANTHER" id="PTHR38706">
    <property type="entry name" value="SI:CH211-198C19.1-RELATED"/>
    <property type="match status" value="1"/>
</dbReference>
<reference evidence="2" key="1">
    <citation type="submission" date="2025-08" db="UniProtKB">
        <authorList>
            <consortium name="Ensembl"/>
        </authorList>
    </citation>
    <scope>IDENTIFICATION</scope>
</reference>
<accession>A0A8C1ZQB8</accession>
<dbReference type="Proteomes" id="UP000694700">
    <property type="component" value="Unplaced"/>
</dbReference>
<dbReference type="Ensembl" id="ENSCCRT00015096801.1">
    <property type="protein sequence ID" value="ENSCCRP00015093769.1"/>
    <property type="gene ID" value="ENSCCRG00015037785.1"/>
</dbReference>
<protein>
    <submittedName>
        <fullName evidence="2">Uncharacterized protein</fullName>
    </submittedName>
</protein>
<evidence type="ECO:0000313" key="3">
    <source>
        <dbReference type="Proteomes" id="UP000694700"/>
    </source>
</evidence>